<dbReference type="AlphaFoldDB" id="A0A1M6G4I2"/>
<gene>
    <name evidence="2" type="ORF">SAMN05444373_102119</name>
</gene>
<sequence>MVKDTGELMEFMTRPSQRLIEDVKRIEGDIMILGAGGKVGPSLSIMAARACQEAGINKRIIAVSMFERQDVPDMMKAYGVEVFEANLLDNSQLQGLPDCPNIIFMAGRKFGTTENQSLTWAINVLLPAKVCERFPDSRFVVFSTGNVYGDTSALSGGSTEEDEPNPDGEYGQTCLGRERVFQYYANHCGTRSLLFRLNYAIEMRYGVLYDIASAVFNGQPVSLARGIYNCIWQGDVCEYAIRSLLHVSSPPFVLNVTGPQCISTRWTAETFGRIFGKKPVFCGEERPVGIYSNTTKLCGLMGMPHMPLEKMIHMQAEWIMSGRETINAPTHFEQADGRY</sequence>
<protein>
    <submittedName>
        <fullName evidence="2">Nucleoside-diphosphate-sugar epimerase</fullName>
    </submittedName>
</protein>
<dbReference type="Gene3D" id="3.40.50.720">
    <property type="entry name" value="NAD(P)-binding Rossmann-like Domain"/>
    <property type="match status" value="1"/>
</dbReference>
<dbReference type="SUPFAM" id="SSF51735">
    <property type="entry name" value="NAD(P)-binding Rossmann-fold domains"/>
    <property type="match status" value="1"/>
</dbReference>
<evidence type="ECO:0000313" key="2">
    <source>
        <dbReference type="EMBL" id="SHJ04859.1"/>
    </source>
</evidence>
<dbReference type="EMBL" id="FQZP01000021">
    <property type="protein sequence ID" value="SHJ04859.1"/>
    <property type="molecule type" value="Genomic_DNA"/>
</dbReference>
<dbReference type="InterPro" id="IPR001509">
    <property type="entry name" value="Epimerase_deHydtase"/>
</dbReference>
<proteinExistence type="predicted"/>
<name>A0A1M6G4I2_9FIRM</name>
<evidence type="ECO:0000313" key="3">
    <source>
        <dbReference type="Proteomes" id="UP000324781"/>
    </source>
</evidence>
<accession>A0A1M6G4I2</accession>
<dbReference type="Pfam" id="PF01370">
    <property type="entry name" value="Epimerase"/>
    <property type="match status" value="1"/>
</dbReference>
<dbReference type="Proteomes" id="UP000324781">
    <property type="component" value="Unassembled WGS sequence"/>
</dbReference>
<dbReference type="InterPro" id="IPR036291">
    <property type="entry name" value="NAD(P)-bd_dom_sf"/>
</dbReference>
<dbReference type="RefSeq" id="WP_188118423.1">
    <property type="nucleotide sequence ID" value="NZ_DAONMB010000007.1"/>
</dbReference>
<evidence type="ECO:0000259" key="1">
    <source>
        <dbReference type="Pfam" id="PF01370"/>
    </source>
</evidence>
<feature type="domain" description="NAD-dependent epimerase/dehydratase" evidence="1">
    <location>
        <begin position="30"/>
        <end position="197"/>
    </location>
</feature>
<keyword evidence="3" id="KW-1185">Reference proteome</keyword>
<reference evidence="2 3" key="1">
    <citation type="submission" date="2016-11" db="EMBL/GenBank/DDBJ databases">
        <authorList>
            <person name="Varghese N."/>
            <person name="Submissions S."/>
        </authorList>
    </citation>
    <scope>NUCLEOTIDE SEQUENCE [LARGE SCALE GENOMIC DNA]</scope>
    <source>
        <strain evidence="2 3">DSM 19027</strain>
    </source>
</reference>
<organism evidence="2 3">
    <name type="scientific">Thermoclostridium caenicola</name>
    <dbReference type="NCBI Taxonomy" id="659425"/>
    <lineage>
        <taxon>Bacteria</taxon>
        <taxon>Bacillati</taxon>
        <taxon>Bacillota</taxon>
        <taxon>Clostridia</taxon>
        <taxon>Eubacteriales</taxon>
        <taxon>Oscillospiraceae</taxon>
        <taxon>Thermoclostridium</taxon>
    </lineage>
</organism>